<protein>
    <recommendedName>
        <fullName evidence="6">Transposase-associated domain-containing protein</fullName>
    </recommendedName>
</protein>
<sequence length="296" mass="34022">MSGDKIRCPCSKCKNLKFKHPDEVGWDLYADGFLPNYYNWNSHGEPLDPSVLSQTVGSSRNVPAEMSAWGDTAEMRWEQRMVYDAYGASMSQFNPPQPSNDPPEASTSYQPHEDENPIFYEPYVDEGLAERFQDILKAADQPLYADCEGYSQLSTVTEFMNIKAEYSLLFQSICSSVLDAASFRRLEESVPMLMCNLEKIMPPSFCDGMEHLVIHLPYEALNGGPVFYRWMYRFERLVTISFIFEYLFHNNINLCTTFILLCRFLGELKKKMTNKAHVEASICQAYLQQGTRRGFI</sequence>
<evidence type="ECO:0000259" key="2">
    <source>
        <dbReference type="Pfam" id="PF13960"/>
    </source>
</evidence>
<dbReference type="Proteomes" id="UP001152484">
    <property type="component" value="Unassembled WGS sequence"/>
</dbReference>
<dbReference type="OrthoDB" id="999074at2759"/>
<dbReference type="PANTHER" id="PTHR48258">
    <property type="entry name" value="DUF4218 DOMAIN-CONTAINING PROTEIN-RELATED"/>
    <property type="match status" value="1"/>
</dbReference>
<organism evidence="4 5">
    <name type="scientific">Cuscuta europaea</name>
    <name type="common">European dodder</name>
    <dbReference type="NCBI Taxonomy" id="41803"/>
    <lineage>
        <taxon>Eukaryota</taxon>
        <taxon>Viridiplantae</taxon>
        <taxon>Streptophyta</taxon>
        <taxon>Embryophyta</taxon>
        <taxon>Tracheophyta</taxon>
        <taxon>Spermatophyta</taxon>
        <taxon>Magnoliopsida</taxon>
        <taxon>eudicotyledons</taxon>
        <taxon>Gunneridae</taxon>
        <taxon>Pentapetalae</taxon>
        <taxon>asterids</taxon>
        <taxon>lamiids</taxon>
        <taxon>Solanales</taxon>
        <taxon>Convolvulaceae</taxon>
        <taxon>Cuscuteae</taxon>
        <taxon>Cuscuta</taxon>
        <taxon>Cuscuta subgen. Cuscuta</taxon>
    </lineage>
</organism>
<accession>A0A9P1EFH8</accession>
<dbReference type="EMBL" id="CAMAPE010000038">
    <property type="protein sequence ID" value="CAH9100611.1"/>
    <property type="molecule type" value="Genomic_DNA"/>
</dbReference>
<name>A0A9P1EFH8_CUSEU</name>
<dbReference type="PANTHER" id="PTHR48258:SF3">
    <property type="entry name" value="FK506-BINDING PROTEIN 4-LIKE ISOFORM X1"/>
    <property type="match status" value="1"/>
</dbReference>
<dbReference type="Pfam" id="PF13960">
    <property type="entry name" value="DUF4218"/>
    <property type="match status" value="1"/>
</dbReference>
<comment type="caution">
    <text evidence="4">The sequence shown here is derived from an EMBL/GenBank/DDBJ whole genome shotgun (WGS) entry which is preliminary data.</text>
</comment>
<feature type="domain" description="DUF4218" evidence="2">
    <location>
        <begin position="173"/>
        <end position="239"/>
    </location>
</feature>
<dbReference type="InterPro" id="IPR025452">
    <property type="entry name" value="DUF4218"/>
</dbReference>
<reference evidence="4" key="1">
    <citation type="submission" date="2022-07" db="EMBL/GenBank/DDBJ databases">
        <authorList>
            <person name="Macas J."/>
            <person name="Novak P."/>
            <person name="Neumann P."/>
        </authorList>
    </citation>
    <scope>NUCLEOTIDE SEQUENCE</scope>
</reference>
<evidence type="ECO:0008006" key="6">
    <source>
        <dbReference type="Google" id="ProtNLM"/>
    </source>
</evidence>
<feature type="region of interest" description="Disordered" evidence="1">
    <location>
        <begin position="92"/>
        <end position="112"/>
    </location>
</feature>
<evidence type="ECO:0000259" key="3">
    <source>
        <dbReference type="Pfam" id="PF13963"/>
    </source>
</evidence>
<gene>
    <name evidence="4" type="ORF">CEURO_LOCUS15005</name>
</gene>
<dbReference type="Pfam" id="PF13963">
    <property type="entry name" value="Transpos_assoc"/>
    <property type="match status" value="1"/>
</dbReference>
<dbReference type="InterPro" id="IPR029480">
    <property type="entry name" value="Transpos_assoc"/>
</dbReference>
<evidence type="ECO:0000313" key="5">
    <source>
        <dbReference type="Proteomes" id="UP001152484"/>
    </source>
</evidence>
<dbReference type="AlphaFoldDB" id="A0A9P1EFH8"/>
<evidence type="ECO:0000256" key="1">
    <source>
        <dbReference type="SAM" id="MobiDB-lite"/>
    </source>
</evidence>
<evidence type="ECO:0000313" key="4">
    <source>
        <dbReference type="EMBL" id="CAH9100611.1"/>
    </source>
</evidence>
<feature type="domain" description="Transposase-associated" evidence="3">
    <location>
        <begin position="2"/>
        <end position="45"/>
    </location>
</feature>
<proteinExistence type="predicted"/>
<keyword evidence="5" id="KW-1185">Reference proteome</keyword>